<dbReference type="GO" id="GO:0006397">
    <property type="term" value="P:mRNA processing"/>
    <property type="evidence" value="ECO:0007669"/>
    <property type="project" value="UniProtKB-KW"/>
</dbReference>
<evidence type="ECO:0000256" key="7">
    <source>
        <dbReference type="ARBA" id="ARBA00022679"/>
    </source>
</evidence>
<evidence type="ECO:0000313" key="18">
    <source>
        <dbReference type="Proteomes" id="UP001211907"/>
    </source>
</evidence>
<dbReference type="GO" id="GO:0046872">
    <property type="term" value="F:metal ion binding"/>
    <property type="evidence" value="ECO:0007669"/>
    <property type="project" value="UniProtKB-KW"/>
</dbReference>
<evidence type="ECO:0000259" key="16">
    <source>
        <dbReference type="Pfam" id="PF20750"/>
    </source>
</evidence>
<dbReference type="InterPro" id="IPR007012">
    <property type="entry name" value="PolA_pol_cen_dom"/>
</dbReference>
<organism evidence="17 18">
    <name type="scientific">Physocladia obscura</name>
    <dbReference type="NCBI Taxonomy" id="109957"/>
    <lineage>
        <taxon>Eukaryota</taxon>
        <taxon>Fungi</taxon>
        <taxon>Fungi incertae sedis</taxon>
        <taxon>Chytridiomycota</taxon>
        <taxon>Chytridiomycota incertae sedis</taxon>
        <taxon>Chytridiomycetes</taxon>
        <taxon>Chytridiales</taxon>
        <taxon>Chytriomycetaceae</taxon>
        <taxon>Physocladia</taxon>
    </lineage>
</organism>
<dbReference type="InterPro" id="IPR048840">
    <property type="entry name" value="PolA_pol_NTPase"/>
</dbReference>
<comment type="cofactor">
    <cofactor evidence="2">
        <name>Mg(2+)</name>
        <dbReference type="ChEBI" id="CHEBI:18420"/>
    </cofactor>
</comment>
<dbReference type="Gene3D" id="3.90.1140.10">
    <property type="entry name" value="Cyclic phosphodiesterase"/>
    <property type="match status" value="1"/>
</dbReference>
<sequence>MHSGPQLTGSIAFVILPHDQQQPQAFAAVQNIRVAHDKAAQKWPPHLTLVGAAQTFQRVKIDIPYLEAKLQPISLCYAPFELTFDRISVLSHTHGCSIVLEPSQELFLGLTSLQKDVTTLLNLKEGKFPFRPHVTVASIESAAEDDTTKETIKLITEYLDNLNAVPFKCYVNCVAIMFRPNNTDEYSCVSSVQLAGARSVISSRELITQNIQVAFKAINSPFSFNRGSNEWERLASFEKISAWPSKQFTIVSYNVLNDPNDSTNFDEVSRFPRLCRTLEETDAEFIVLQEVNHRFLNLLCSLPWVKEQYYLSIANVKNDSEIPTGLVALSKFSFQSKVVRLSAGKQSLILSLSVTPKNSESHSIVNIAVVHLTSDYKADKSALRISQWKALLENLNSSSFVVGDFNSHEDEKLEYQFAVAGFTDAWTVMHLDSNGATFDPIENSIATQTSKRKRISRFDRVLSNTQNFQPYAFEILGKDIEDGKDNSDHYGILCTFVPTEIDFLDSFFLKDYNSANSVPFYQTFKNIQADFDVDTEFSTFLQIKNACPTFDSFSIRLEALETLQVLLKACFSMSPFQMTPVGSFALGTDGPSSDIDVLCIGMISLSEFFVNLRAAAPTIKNCTAQRIIEDAKVPIVELKICGVQVDLQYGCFHLPLGVNSVNIFDDIAAKPMGSSARLLMAGYIDYRMITKQCLACAPHFRLAVRFLKFWAKARGISGSKFGFPPFHALTVLLAKLCPPESENPLDWNGKKLVEKFFEVYSQHNWKGAVNGVIHWKNDSENIVNAQIDLRNPMVVFAPSSSSVNICRNVVASSREVWIQELKRAHELSGDLNTICQVTEILKNHLSFIHIEVSGMTSMQLIKLKNQVELRIVSLIVAVQRRCPSIKMRPWSVWMVKSDNDTETSANLLIGLDKQSDVTLEVSEKKQSYKKKALATLENALIQFEAEFSRWDGYESGMWVGVSHVSKNTIADLIIAPYLEFEEFEIPTNLGNSQTHDSATREIRFPDSENRTVETKKGKLRSSEDVFNRILWDSSFEREFFVIGYMDRFTGMQEISFNEFAIKREDQQGEEWIPFHRVWYFKELKKGREVLVWDRKSKLDLILHHITEFTDADQILALSCVMRYFNQKYGRVLTASVHASTALNFPISKVWPVFEKNITPVTSIPLALEAQERNSVFARVSCLNKYSEMMKTPIQSIMTIRYLVNRNHLARLNVLIWI</sequence>
<feature type="domain" description="MJ1316 RNA cyclic group end recognition" evidence="14">
    <location>
        <begin position="1019"/>
        <end position="1094"/>
    </location>
</feature>
<dbReference type="GO" id="GO:0005524">
    <property type="term" value="F:ATP binding"/>
    <property type="evidence" value="ECO:0007669"/>
    <property type="project" value="UniProtKB-KW"/>
</dbReference>
<comment type="caution">
    <text evidence="17">The sequence shown here is derived from an EMBL/GenBank/DDBJ whole genome shotgun (WGS) entry which is preliminary data.</text>
</comment>
<dbReference type="EMBL" id="JADGJH010000083">
    <property type="protein sequence ID" value="KAJ3139067.1"/>
    <property type="molecule type" value="Genomic_DNA"/>
</dbReference>
<dbReference type="Gene3D" id="3.60.10.10">
    <property type="entry name" value="Endonuclease/exonuclease/phosphatase"/>
    <property type="match status" value="1"/>
</dbReference>
<dbReference type="Pfam" id="PF03372">
    <property type="entry name" value="Exo_endo_phos"/>
    <property type="match status" value="1"/>
</dbReference>
<accession>A0AAD5XKK8</accession>
<dbReference type="Proteomes" id="UP001211907">
    <property type="component" value="Unassembled WGS sequence"/>
</dbReference>
<dbReference type="InterPro" id="IPR009097">
    <property type="entry name" value="Cyclic_Pdiesterase"/>
</dbReference>
<name>A0AAD5XKK8_9FUNG</name>
<evidence type="ECO:0000256" key="6">
    <source>
        <dbReference type="ARBA" id="ARBA00022664"/>
    </source>
</evidence>
<proteinExistence type="inferred from homology"/>
<dbReference type="InterPro" id="IPR005135">
    <property type="entry name" value="Endo/exonuclease/phosphatase"/>
</dbReference>
<keyword evidence="7" id="KW-0808">Transferase</keyword>
<keyword evidence="10" id="KW-0067">ATP-binding</keyword>
<keyword evidence="11" id="KW-0460">Magnesium</keyword>
<evidence type="ECO:0000256" key="5">
    <source>
        <dbReference type="ARBA" id="ARBA00012388"/>
    </source>
</evidence>
<dbReference type="PANTHER" id="PTHR10682:SF23">
    <property type="entry name" value="POLYNUCLEOTIDE ADENYLYLTRANSFERASE"/>
    <property type="match status" value="1"/>
</dbReference>
<dbReference type="GO" id="GO:1990817">
    <property type="term" value="F:poly(A) RNA polymerase activity"/>
    <property type="evidence" value="ECO:0007669"/>
    <property type="project" value="UniProtKB-EC"/>
</dbReference>
<feature type="domain" description="Poly(A) polymerase central" evidence="15">
    <location>
        <begin position="699"/>
        <end position="831"/>
    </location>
</feature>
<evidence type="ECO:0000256" key="3">
    <source>
        <dbReference type="ARBA" id="ARBA00004123"/>
    </source>
</evidence>
<evidence type="ECO:0000313" key="17">
    <source>
        <dbReference type="EMBL" id="KAJ3139067.1"/>
    </source>
</evidence>
<dbReference type="Pfam" id="PF20750">
    <property type="entry name" value="PAP_NTPase"/>
    <property type="match status" value="1"/>
</dbReference>
<dbReference type="SUPFAM" id="SSF55144">
    <property type="entry name" value="LigT-like"/>
    <property type="match status" value="1"/>
</dbReference>
<dbReference type="InterPro" id="IPR040459">
    <property type="entry name" value="MJ1316"/>
</dbReference>
<evidence type="ECO:0000256" key="1">
    <source>
        <dbReference type="ARBA" id="ARBA00001936"/>
    </source>
</evidence>
<evidence type="ECO:0000256" key="11">
    <source>
        <dbReference type="ARBA" id="ARBA00022842"/>
    </source>
</evidence>
<comment type="cofactor">
    <cofactor evidence="1">
        <name>Mn(2+)</name>
        <dbReference type="ChEBI" id="CHEBI:29035"/>
    </cofactor>
</comment>
<dbReference type="Pfam" id="PF04457">
    <property type="entry name" value="MJ1316"/>
    <property type="match status" value="1"/>
</dbReference>
<evidence type="ECO:0000256" key="8">
    <source>
        <dbReference type="ARBA" id="ARBA00022723"/>
    </source>
</evidence>
<keyword evidence="6" id="KW-0507">mRNA processing</keyword>
<evidence type="ECO:0000259" key="13">
    <source>
        <dbReference type="Pfam" id="PF03372"/>
    </source>
</evidence>
<dbReference type="EC" id="2.7.7.19" evidence="5"/>
<evidence type="ECO:0000259" key="15">
    <source>
        <dbReference type="Pfam" id="PF04928"/>
    </source>
</evidence>
<evidence type="ECO:0000256" key="9">
    <source>
        <dbReference type="ARBA" id="ARBA00022741"/>
    </source>
</evidence>
<dbReference type="PANTHER" id="PTHR10682">
    <property type="entry name" value="POLY A POLYMERASE"/>
    <property type="match status" value="1"/>
</dbReference>
<keyword evidence="18" id="KW-1185">Reference proteome</keyword>
<gene>
    <name evidence="17" type="ORF">HK100_012097</name>
</gene>
<comment type="similarity">
    <text evidence="4">Belongs to the poly(A) polymerase family.</text>
</comment>
<evidence type="ECO:0000256" key="2">
    <source>
        <dbReference type="ARBA" id="ARBA00001946"/>
    </source>
</evidence>
<comment type="subcellular location">
    <subcellularLocation>
        <location evidence="3">Nucleus</location>
    </subcellularLocation>
</comment>
<dbReference type="SUPFAM" id="SSF81301">
    <property type="entry name" value="Nucleotidyltransferase"/>
    <property type="match status" value="1"/>
</dbReference>
<evidence type="ECO:0000256" key="10">
    <source>
        <dbReference type="ARBA" id="ARBA00022840"/>
    </source>
</evidence>
<keyword evidence="8" id="KW-0479">Metal-binding</keyword>
<dbReference type="Gene3D" id="3.30.460.10">
    <property type="entry name" value="Beta Polymerase, domain 2"/>
    <property type="match status" value="1"/>
</dbReference>
<dbReference type="Gene3D" id="1.10.1410.10">
    <property type="match status" value="1"/>
</dbReference>
<dbReference type="AlphaFoldDB" id="A0AAD5XKK8"/>
<dbReference type="Pfam" id="PF13563">
    <property type="entry name" value="2_5_RNA_ligase2"/>
    <property type="match status" value="1"/>
</dbReference>
<feature type="domain" description="Endonuclease/exonuclease/phosphatase" evidence="13">
    <location>
        <begin position="252"/>
        <end position="465"/>
    </location>
</feature>
<evidence type="ECO:0000259" key="14">
    <source>
        <dbReference type="Pfam" id="PF04457"/>
    </source>
</evidence>
<dbReference type="InterPro" id="IPR036691">
    <property type="entry name" value="Endo/exonu/phosph_ase_sf"/>
</dbReference>
<protein>
    <recommendedName>
        <fullName evidence="5">polynucleotide adenylyltransferase</fullName>
        <ecNumber evidence="5">2.7.7.19</ecNumber>
    </recommendedName>
</protein>
<dbReference type="SUPFAM" id="SSF56219">
    <property type="entry name" value="DNase I-like"/>
    <property type="match status" value="1"/>
</dbReference>
<dbReference type="Pfam" id="PF04928">
    <property type="entry name" value="PAP_central"/>
    <property type="match status" value="1"/>
</dbReference>
<keyword evidence="12" id="KW-0539">Nucleus</keyword>
<keyword evidence="9" id="KW-0547">Nucleotide-binding</keyword>
<feature type="domain" description="Poly(A) polymerase nucleotidyltransferase" evidence="16">
    <location>
        <begin position="578"/>
        <end position="653"/>
    </location>
</feature>
<dbReference type="InterPro" id="IPR043519">
    <property type="entry name" value="NT_sf"/>
</dbReference>
<reference evidence="17" key="1">
    <citation type="submission" date="2020-05" db="EMBL/GenBank/DDBJ databases">
        <title>Phylogenomic resolution of chytrid fungi.</title>
        <authorList>
            <person name="Stajich J.E."/>
            <person name="Amses K."/>
            <person name="Simmons R."/>
            <person name="Seto K."/>
            <person name="Myers J."/>
            <person name="Bonds A."/>
            <person name="Quandt C.A."/>
            <person name="Barry K."/>
            <person name="Liu P."/>
            <person name="Grigoriev I."/>
            <person name="Longcore J.E."/>
            <person name="James T.Y."/>
        </authorList>
    </citation>
    <scope>NUCLEOTIDE SEQUENCE</scope>
    <source>
        <strain evidence="17">JEL0513</strain>
    </source>
</reference>
<dbReference type="SUPFAM" id="SSF81631">
    <property type="entry name" value="PAP/OAS1 substrate-binding domain"/>
    <property type="match status" value="1"/>
</dbReference>
<evidence type="ECO:0000256" key="4">
    <source>
        <dbReference type="ARBA" id="ARBA00010912"/>
    </source>
</evidence>
<dbReference type="GO" id="GO:0005634">
    <property type="term" value="C:nucleus"/>
    <property type="evidence" value="ECO:0007669"/>
    <property type="project" value="UniProtKB-SubCell"/>
</dbReference>
<evidence type="ECO:0000256" key="12">
    <source>
        <dbReference type="ARBA" id="ARBA00023242"/>
    </source>
</evidence>